<name>A0A160PEL9_9HYPH</name>
<evidence type="ECO:0000313" key="1">
    <source>
        <dbReference type="EMBL" id="BAU90935.1"/>
    </source>
</evidence>
<reference evidence="1 2" key="1">
    <citation type="journal article" date="2016" name="Genome Announc.">
        <title>Complete Genome Sequence of Methylobacterium populi P-1M, Isolated from Pink-Pigmented Household Biofilm.</title>
        <authorList>
            <person name="Morohoshi T."/>
            <person name="Ikeda T."/>
        </authorList>
    </citation>
    <scope>NUCLEOTIDE SEQUENCE [LARGE SCALE GENOMIC DNA]</scope>
    <source>
        <strain evidence="1 2">P-1M</strain>
    </source>
</reference>
<gene>
    <name evidence="1" type="ORF">MPPM_2330</name>
</gene>
<proteinExistence type="predicted"/>
<dbReference type="Proteomes" id="UP000218288">
    <property type="component" value="Chromosome"/>
</dbReference>
<accession>A0A160PEL9</accession>
<organism evidence="1 2">
    <name type="scientific">Methylorubrum populi</name>
    <dbReference type="NCBI Taxonomy" id="223967"/>
    <lineage>
        <taxon>Bacteria</taxon>
        <taxon>Pseudomonadati</taxon>
        <taxon>Pseudomonadota</taxon>
        <taxon>Alphaproteobacteria</taxon>
        <taxon>Hyphomicrobiales</taxon>
        <taxon>Methylobacteriaceae</taxon>
        <taxon>Methylorubrum</taxon>
    </lineage>
</organism>
<sequence>MAALPQADGRIEGDLGLPAIDMGMVENEDDVHGGSRLFPTRLPESRRAALAMIRERSRPVYQPAVDLP</sequence>
<protein>
    <submittedName>
        <fullName evidence="1">Uncharacterized protein</fullName>
    </submittedName>
</protein>
<dbReference type="EMBL" id="AP014809">
    <property type="protein sequence ID" value="BAU90935.1"/>
    <property type="molecule type" value="Genomic_DNA"/>
</dbReference>
<dbReference type="AlphaFoldDB" id="A0A160PEL9"/>
<evidence type="ECO:0000313" key="2">
    <source>
        <dbReference type="Proteomes" id="UP000218288"/>
    </source>
</evidence>